<name>A0A1Y2BWK3_9FUNG</name>
<feature type="compositionally biased region" description="Low complexity" evidence="1">
    <location>
        <begin position="25"/>
        <end position="36"/>
    </location>
</feature>
<proteinExistence type="predicted"/>
<evidence type="ECO:0000256" key="1">
    <source>
        <dbReference type="SAM" id="MobiDB-lite"/>
    </source>
</evidence>
<sequence>MSDQLSSFEFSHDSSNDADTEGPYSNRSTPSNSSSDTSELILNAWLLKPVEQLPLHPQIEVTNSIALNRTSKQVQHNSMPCEPEDIDLMPTTEDFLLCQRYLTRNGARTPITVAFDADMFLKKFYTLSPAFRLTFCAFVADLTLTDELGRSYYKRARRALTRVGPVEPSLESVQTCAFLYHFCVS</sequence>
<evidence type="ECO:0000313" key="2">
    <source>
        <dbReference type="EMBL" id="ORY39136.1"/>
    </source>
</evidence>
<keyword evidence="3" id="KW-1185">Reference proteome</keyword>
<comment type="caution">
    <text evidence="2">The sequence shown here is derived from an EMBL/GenBank/DDBJ whole genome shotgun (WGS) entry which is preliminary data.</text>
</comment>
<gene>
    <name evidence="2" type="ORF">BCR33DRAFT_720374</name>
</gene>
<dbReference type="AlphaFoldDB" id="A0A1Y2BWK3"/>
<feature type="region of interest" description="Disordered" evidence="1">
    <location>
        <begin position="1"/>
        <end position="36"/>
    </location>
</feature>
<evidence type="ECO:0000313" key="3">
    <source>
        <dbReference type="Proteomes" id="UP000193642"/>
    </source>
</evidence>
<accession>A0A1Y2BWK3</accession>
<protein>
    <submittedName>
        <fullName evidence="2">Uncharacterized protein</fullName>
    </submittedName>
</protein>
<dbReference type="EMBL" id="MCGO01000041">
    <property type="protein sequence ID" value="ORY39136.1"/>
    <property type="molecule type" value="Genomic_DNA"/>
</dbReference>
<dbReference type="OrthoDB" id="10302539at2759"/>
<reference evidence="2 3" key="1">
    <citation type="submission" date="2016-07" db="EMBL/GenBank/DDBJ databases">
        <title>Pervasive Adenine N6-methylation of Active Genes in Fungi.</title>
        <authorList>
            <consortium name="DOE Joint Genome Institute"/>
            <person name="Mondo S.J."/>
            <person name="Dannebaum R.O."/>
            <person name="Kuo R.C."/>
            <person name="Labutti K."/>
            <person name="Haridas S."/>
            <person name="Kuo A."/>
            <person name="Salamov A."/>
            <person name="Ahrendt S.R."/>
            <person name="Lipzen A."/>
            <person name="Sullivan W."/>
            <person name="Andreopoulos W.B."/>
            <person name="Clum A."/>
            <person name="Lindquist E."/>
            <person name="Daum C."/>
            <person name="Ramamoorthy G.K."/>
            <person name="Gryganskyi A."/>
            <person name="Culley D."/>
            <person name="Magnuson J.K."/>
            <person name="James T.Y."/>
            <person name="O'Malley M.A."/>
            <person name="Stajich J.E."/>
            <person name="Spatafora J.W."/>
            <person name="Visel A."/>
            <person name="Grigoriev I.V."/>
        </authorList>
    </citation>
    <scope>NUCLEOTIDE SEQUENCE [LARGE SCALE GENOMIC DNA]</scope>
    <source>
        <strain evidence="2 3">JEL800</strain>
    </source>
</reference>
<dbReference type="Proteomes" id="UP000193642">
    <property type="component" value="Unassembled WGS sequence"/>
</dbReference>
<organism evidence="2 3">
    <name type="scientific">Rhizoclosmatium globosum</name>
    <dbReference type="NCBI Taxonomy" id="329046"/>
    <lineage>
        <taxon>Eukaryota</taxon>
        <taxon>Fungi</taxon>
        <taxon>Fungi incertae sedis</taxon>
        <taxon>Chytridiomycota</taxon>
        <taxon>Chytridiomycota incertae sedis</taxon>
        <taxon>Chytridiomycetes</taxon>
        <taxon>Chytridiales</taxon>
        <taxon>Chytriomycetaceae</taxon>
        <taxon>Rhizoclosmatium</taxon>
    </lineage>
</organism>